<organism evidence="2 3">
    <name type="scientific">Pseudolycoriella hygida</name>
    <dbReference type="NCBI Taxonomy" id="35572"/>
    <lineage>
        <taxon>Eukaryota</taxon>
        <taxon>Metazoa</taxon>
        <taxon>Ecdysozoa</taxon>
        <taxon>Arthropoda</taxon>
        <taxon>Hexapoda</taxon>
        <taxon>Insecta</taxon>
        <taxon>Pterygota</taxon>
        <taxon>Neoptera</taxon>
        <taxon>Endopterygota</taxon>
        <taxon>Diptera</taxon>
        <taxon>Nematocera</taxon>
        <taxon>Sciaroidea</taxon>
        <taxon>Sciaridae</taxon>
        <taxon>Pseudolycoriella</taxon>
    </lineage>
</organism>
<feature type="compositionally biased region" description="Basic and acidic residues" evidence="1">
    <location>
        <begin position="907"/>
        <end position="917"/>
    </location>
</feature>
<comment type="caution">
    <text evidence="2">The sequence shown here is derived from an EMBL/GenBank/DDBJ whole genome shotgun (WGS) entry which is preliminary data.</text>
</comment>
<dbReference type="AlphaFoldDB" id="A0A9Q0MLW4"/>
<name>A0A9Q0MLW4_9DIPT</name>
<feature type="region of interest" description="Disordered" evidence="1">
    <location>
        <begin position="838"/>
        <end position="857"/>
    </location>
</feature>
<feature type="compositionally biased region" description="Polar residues" evidence="1">
    <location>
        <begin position="918"/>
        <end position="934"/>
    </location>
</feature>
<feature type="compositionally biased region" description="Polar residues" evidence="1">
    <location>
        <begin position="336"/>
        <end position="346"/>
    </location>
</feature>
<sequence length="960" mass="107208">MEEEFQIFQIETDDFTSDTLESKYQHSCNSGVQIEGSNETLSQIEQVDAENVKDESINENFVYNQEENPEDIVIKGQVFQENIDGNIVSEEEVHDEDVVGNENVDLKEQDDNERVEESDHDTERSSLNDSEATPLQTTLPKSRPISVIPSRYASLPSSSPSKVELTTNDNTFGIEKTVLGININAVHNAVLKGGTRIPESIVNEHPVTIYPGRMSASPTRKVSPNNLTNQIDRPVRNGVNGNDSVCMESSEDDSLQYHNLPSSVLVYNKQCPMSLGNDILQSPTSSVFTASNNNELMYISQPNLSLDKNSDLIDGLSLYSSSPPSLYSPPLPASPVTHSEQESLTNEENLTDYHATSDDEENNFEDHERLIVNNDISDFRTNLGLLTRPSSLLDSSPIGPLPFSMEMCTLSDDKVPLIHSAYDENIIPYANNANGEAFLNIYDDKLAQFNLSELNFTHDEPSVNGLNIGYKPRTSPRLSSTEYLNERLPDNRNIIIPTYSKFATLNLDQNNSIDICDSVNNLPLPLPRISSLPAISPAVNGEVLASRRELSTPIEEDEEQDNTQQDAPISQIENNISALLRGDLTVARVRDVPLPRTSMGFRPGTHKSESTKEMLLSQKLFGPLPPTPLSSSPESQETDEFSPLPPSPLQELSYDMLNNAIHKVTSVHSVTEPRFNDSVRIERPPAVPPHRPQAVNNTLITRSMDAGFAKSYRVSAPHNFNNVHTDSLQNNFGCNGRRRLISGAFPKRSIDSSSERRLQTSCSLPETPIFARCETISTPHKRVPQISNVNSIRPTQRQKSLHNSSMIDVGGKFNSNRHSACQELSSGEMLRLAGGPARGWYPKQRHPRLSSTENIERDSLQRSIRAWDTVTYNKKPLTLPPNFTPKFFNKSPRDTFRRVTSMLIRKSHGDKEPKNDKSSFSSFAVHSPPTNGGERSQERQKKKAGFFKKLWKRSKHNSCE</sequence>
<feature type="compositionally biased region" description="Polar residues" evidence="1">
    <location>
        <begin position="127"/>
        <end position="140"/>
    </location>
</feature>
<evidence type="ECO:0000313" key="2">
    <source>
        <dbReference type="EMBL" id="KAJ6630519.1"/>
    </source>
</evidence>
<feature type="region of interest" description="Disordered" evidence="1">
    <location>
        <begin position="905"/>
        <end position="960"/>
    </location>
</feature>
<evidence type="ECO:0000256" key="1">
    <source>
        <dbReference type="SAM" id="MobiDB-lite"/>
    </source>
</evidence>
<gene>
    <name evidence="2" type="ORF">Bhyg_16572</name>
</gene>
<protein>
    <submittedName>
        <fullName evidence="2">Uncharacterized protein</fullName>
    </submittedName>
</protein>
<keyword evidence="3" id="KW-1185">Reference proteome</keyword>
<feature type="region of interest" description="Disordered" evidence="1">
    <location>
        <begin position="324"/>
        <end position="346"/>
    </location>
</feature>
<feature type="region of interest" description="Disordered" evidence="1">
    <location>
        <begin position="620"/>
        <end position="650"/>
    </location>
</feature>
<dbReference type="Proteomes" id="UP001151699">
    <property type="component" value="Unassembled WGS sequence"/>
</dbReference>
<dbReference type="OrthoDB" id="6605882at2759"/>
<proteinExistence type="predicted"/>
<feature type="compositionally biased region" description="Basic and acidic residues" evidence="1">
    <location>
        <begin position="115"/>
        <end position="126"/>
    </location>
</feature>
<dbReference type="EMBL" id="WJQU01002772">
    <property type="protein sequence ID" value="KAJ6630519.1"/>
    <property type="molecule type" value="Genomic_DNA"/>
</dbReference>
<evidence type="ECO:0000313" key="3">
    <source>
        <dbReference type="Proteomes" id="UP001151699"/>
    </source>
</evidence>
<reference evidence="2" key="1">
    <citation type="submission" date="2022-07" db="EMBL/GenBank/DDBJ databases">
        <authorList>
            <person name="Trinca V."/>
            <person name="Uliana J.V.C."/>
            <person name="Torres T.T."/>
            <person name="Ward R.J."/>
            <person name="Monesi N."/>
        </authorList>
    </citation>
    <scope>NUCLEOTIDE SEQUENCE</scope>
    <source>
        <strain evidence="2">HSMRA1968</strain>
        <tissue evidence="2">Whole embryos</tissue>
    </source>
</reference>
<accession>A0A9Q0MLW4</accession>
<feature type="compositionally biased region" description="Basic residues" evidence="1">
    <location>
        <begin position="940"/>
        <end position="960"/>
    </location>
</feature>
<feature type="region of interest" description="Disordered" evidence="1">
    <location>
        <begin position="100"/>
        <end position="145"/>
    </location>
</feature>